<accession>A0AAR5Q8G8</accession>
<feature type="transmembrane region" description="Helical" evidence="6">
    <location>
        <begin position="190"/>
        <end position="212"/>
    </location>
</feature>
<dbReference type="PANTHER" id="PTHR13439:SF66">
    <property type="entry name" value="BCDNA.GH12326"/>
    <property type="match status" value="1"/>
</dbReference>
<feature type="transmembrane region" description="Helical" evidence="6">
    <location>
        <begin position="218"/>
        <end position="238"/>
    </location>
</feature>
<dbReference type="InterPro" id="IPR006634">
    <property type="entry name" value="TLC-dom"/>
</dbReference>
<dbReference type="GO" id="GO:0005783">
    <property type="term" value="C:endoplasmic reticulum"/>
    <property type="evidence" value="ECO:0007669"/>
    <property type="project" value="TreeGrafter"/>
</dbReference>
<dbReference type="PANTHER" id="PTHR13439">
    <property type="entry name" value="CT120 PROTEIN"/>
    <property type="match status" value="1"/>
</dbReference>
<evidence type="ECO:0000256" key="2">
    <source>
        <dbReference type="ARBA" id="ARBA00022692"/>
    </source>
</evidence>
<feature type="domain" description="TLC" evidence="7">
    <location>
        <begin position="95"/>
        <end position="321"/>
    </location>
</feature>
<feature type="transmembrane region" description="Helical" evidence="6">
    <location>
        <begin position="52"/>
        <end position="76"/>
    </location>
</feature>
<dbReference type="EnsemblMetazoa" id="XM_019913960.1">
    <property type="protein sequence ID" value="XP_019769519.1"/>
    <property type="gene ID" value="LOC109543995"/>
</dbReference>
<comment type="subcellular location">
    <subcellularLocation>
        <location evidence="1">Membrane</location>
        <topology evidence="1">Multi-pass membrane protein</topology>
    </subcellularLocation>
</comment>
<evidence type="ECO:0000256" key="3">
    <source>
        <dbReference type="ARBA" id="ARBA00022989"/>
    </source>
</evidence>
<dbReference type="GeneID" id="109543995"/>
<dbReference type="PROSITE" id="PS50922">
    <property type="entry name" value="TLC"/>
    <property type="match status" value="1"/>
</dbReference>
<sequence length="340" mass="39566">MHKRSQLHTINYFKNEEKKARIIYPLLLSALATLFASYLILRELEWEEHVSIRKGVCLFTSGLLFFPCLFLALNNIQIHTHKGRKFIRSFKLRYSDVYDISNKLVSAVQAVFCCLTGLTSIQYSCTRNILKTSHYISEAYAWFGAAYFFYDVWSMYKVWSAKVTQQKLEGVKNQILLKTMRLTAYLTQNFMIVFHHVFIGCFGFLVITYLRGGLGDCFFGYIYLMEFSTPFVSFRGILSKIGLKKSRWYVVNGLAMLITFFIFRVAMFPYVVNLFAQSINVDFFTAVKKLPKNCLISISLLLFPQIYWFLLMANGAVHVLCIKEKSEKLAENNNLKKKTR</sequence>
<evidence type="ECO:0000256" key="5">
    <source>
        <dbReference type="PROSITE-ProRule" id="PRU00205"/>
    </source>
</evidence>
<dbReference type="Pfam" id="PF03798">
    <property type="entry name" value="TRAM_LAG1_CLN8"/>
    <property type="match status" value="1"/>
</dbReference>
<evidence type="ECO:0000256" key="6">
    <source>
        <dbReference type="SAM" id="Phobius"/>
    </source>
</evidence>
<evidence type="ECO:0000256" key="4">
    <source>
        <dbReference type="ARBA" id="ARBA00023136"/>
    </source>
</evidence>
<evidence type="ECO:0000256" key="1">
    <source>
        <dbReference type="ARBA" id="ARBA00004141"/>
    </source>
</evidence>
<keyword evidence="4 5" id="KW-0472">Membrane</keyword>
<feature type="transmembrane region" description="Helical" evidence="6">
    <location>
        <begin position="250"/>
        <end position="276"/>
    </location>
</feature>
<keyword evidence="3 6" id="KW-1133">Transmembrane helix</keyword>
<dbReference type="AlphaFoldDB" id="A0AAR5Q8G8"/>
<keyword evidence="9" id="KW-1185">Reference proteome</keyword>
<evidence type="ECO:0000313" key="8">
    <source>
        <dbReference type="EnsemblMetazoa" id="XP_019769519.1"/>
    </source>
</evidence>
<keyword evidence="2 5" id="KW-0812">Transmembrane</keyword>
<dbReference type="Proteomes" id="UP000019118">
    <property type="component" value="Unassembled WGS sequence"/>
</dbReference>
<organism evidence="8 9">
    <name type="scientific">Dendroctonus ponderosae</name>
    <name type="common">Mountain pine beetle</name>
    <dbReference type="NCBI Taxonomy" id="77166"/>
    <lineage>
        <taxon>Eukaryota</taxon>
        <taxon>Metazoa</taxon>
        <taxon>Ecdysozoa</taxon>
        <taxon>Arthropoda</taxon>
        <taxon>Hexapoda</taxon>
        <taxon>Insecta</taxon>
        <taxon>Pterygota</taxon>
        <taxon>Neoptera</taxon>
        <taxon>Endopterygota</taxon>
        <taxon>Coleoptera</taxon>
        <taxon>Polyphaga</taxon>
        <taxon>Cucujiformia</taxon>
        <taxon>Curculionidae</taxon>
        <taxon>Scolytinae</taxon>
        <taxon>Dendroctonus</taxon>
    </lineage>
</organism>
<name>A0AAR5Q8G8_DENPD</name>
<reference evidence="9" key="1">
    <citation type="journal article" date="2013" name="Genome Biol.">
        <title>Draft genome of the mountain pine beetle, Dendroctonus ponderosae Hopkins, a major forest pest.</title>
        <authorList>
            <person name="Keeling C.I."/>
            <person name="Yuen M.M."/>
            <person name="Liao N.Y."/>
            <person name="Docking T.R."/>
            <person name="Chan S.K."/>
            <person name="Taylor G.A."/>
            <person name="Palmquist D.L."/>
            <person name="Jackman S.D."/>
            <person name="Nguyen A."/>
            <person name="Li M."/>
            <person name="Henderson H."/>
            <person name="Janes J.K."/>
            <person name="Zhao Y."/>
            <person name="Pandoh P."/>
            <person name="Moore R."/>
            <person name="Sperling F.A."/>
            <person name="Huber D.P."/>
            <person name="Birol I."/>
            <person name="Jones S.J."/>
            <person name="Bohlmann J."/>
        </authorList>
    </citation>
    <scope>NUCLEOTIDE SEQUENCE</scope>
</reference>
<evidence type="ECO:0000313" key="9">
    <source>
        <dbReference type="Proteomes" id="UP000019118"/>
    </source>
</evidence>
<protein>
    <recommendedName>
        <fullName evidence="7">TLC domain-containing protein</fullName>
    </recommendedName>
</protein>
<feature type="transmembrane region" description="Helical" evidence="6">
    <location>
        <begin position="21"/>
        <end position="40"/>
    </location>
</feature>
<proteinExistence type="predicted"/>
<reference evidence="8" key="2">
    <citation type="submission" date="2024-08" db="UniProtKB">
        <authorList>
            <consortium name="EnsemblMetazoa"/>
        </authorList>
    </citation>
    <scope>IDENTIFICATION</scope>
</reference>
<evidence type="ECO:0000259" key="7">
    <source>
        <dbReference type="PROSITE" id="PS50922"/>
    </source>
</evidence>
<dbReference type="InterPro" id="IPR050846">
    <property type="entry name" value="TLCD"/>
</dbReference>
<dbReference type="SMART" id="SM00724">
    <property type="entry name" value="TLC"/>
    <property type="match status" value="1"/>
</dbReference>
<feature type="transmembrane region" description="Helical" evidence="6">
    <location>
        <begin position="296"/>
        <end position="321"/>
    </location>
</feature>
<dbReference type="KEGG" id="dpa:109543995"/>
<dbReference type="GO" id="GO:0016020">
    <property type="term" value="C:membrane"/>
    <property type="evidence" value="ECO:0007669"/>
    <property type="project" value="UniProtKB-SubCell"/>
</dbReference>
<dbReference type="GO" id="GO:0055088">
    <property type="term" value="P:lipid homeostasis"/>
    <property type="evidence" value="ECO:0007669"/>
    <property type="project" value="TreeGrafter"/>
</dbReference>